<evidence type="ECO:0000313" key="6">
    <source>
        <dbReference type="Proteomes" id="UP000243201"/>
    </source>
</evidence>
<dbReference type="NCBIfam" id="NF009154">
    <property type="entry name" value="PRK12497.3-3"/>
    <property type="match status" value="1"/>
</dbReference>
<dbReference type="GO" id="GO:0003676">
    <property type="term" value="F:nucleic acid binding"/>
    <property type="evidence" value="ECO:0007669"/>
    <property type="project" value="InterPro"/>
</dbReference>
<organism evidence="3 5">
    <name type="scientific">Varibaculum cambriense</name>
    <dbReference type="NCBI Taxonomy" id="184870"/>
    <lineage>
        <taxon>Bacteria</taxon>
        <taxon>Bacillati</taxon>
        <taxon>Actinomycetota</taxon>
        <taxon>Actinomycetes</taxon>
        <taxon>Actinomycetales</taxon>
        <taxon>Actinomycetaceae</taxon>
        <taxon>Varibaculum</taxon>
    </lineage>
</organism>
<evidence type="ECO:0000256" key="1">
    <source>
        <dbReference type="ARBA" id="ARBA00006738"/>
    </source>
</evidence>
<dbReference type="NCBIfam" id="TIGR00252">
    <property type="entry name" value="YraN family protein"/>
    <property type="match status" value="1"/>
</dbReference>
<dbReference type="CDD" id="cd20736">
    <property type="entry name" value="PoNe_Nuclease"/>
    <property type="match status" value="1"/>
</dbReference>
<dbReference type="AlphaFoldDB" id="A0AB34WZ48"/>
<dbReference type="NCBIfam" id="NF009150">
    <property type="entry name" value="PRK12497.1-3"/>
    <property type="match status" value="1"/>
</dbReference>
<evidence type="ECO:0000256" key="2">
    <source>
        <dbReference type="HAMAP-Rule" id="MF_00048"/>
    </source>
</evidence>
<proteinExistence type="inferred from homology"/>
<evidence type="ECO:0000313" key="3">
    <source>
        <dbReference type="EMBL" id="KXB80470.1"/>
    </source>
</evidence>
<dbReference type="RefSeq" id="WP_022864065.1">
    <property type="nucleotide sequence ID" value="NZ_JASOZV010000033.1"/>
</dbReference>
<dbReference type="HAMAP" id="MF_00048">
    <property type="entry name" value="UPF0102"/>
    <property type="match status" value="1"/>
</dbReference>
<reference evidence="4 6" key="2">
    <citation type="submission" date="2017-09" db="EMBL/GenBank/DDBJ databases">
        <title>Bacterial strain isolated from the female urinary microbiota.</title>
        <authorList>
            <person name="Thomas-White K."/>
            <person name="Kumar N."/>
            <person name="Forster S."/>
            <person name="Putonti C."/>
            <person name="Lawley T."/>
            <person name="Wolfe A.J."/>
        </authorList>
    </citation>
    <scope>NUCLEOTIDE SEQUENCE [LARGE SCALE GENOMIC DNA]</scope>
    <source>
        <strain evidence="4 6">UMB0744</strain>
    </source>
</reference>
<name>A0AB34WZ48_9ACTO</name>
<gene>
    <name evidence="4" type="ORF">CJ240_02495</name>
    <name evidence="3" type="ORF">HMPREF1862_01152</name>
</gene>
<dbReference type="InterPro" id="IPR011856">
    <property type="entry name" value="tRNA_endonuc-like_dom_sf"/>
</dbReference>
<dbReference type="Gene3D" id="3.40.1350.10">
    <property type="match status" value="1"/>
</dbReference>
<dbReference type="InterPro" id="IPR003509">
    <property type="entry name" value="UPF0102_YraN-like"/>
</dbReference>
<dbReference type="EMBL" id="PNGC01000001">
    <property type="protein sequence ID" value="PMB90620.1"/>
    <property type="molecule type" value="Genomic_DNA"/>
</dbReference>
<evidence type="ECO:0000313" key="5">
    <source>
        <dbReference type="Proteomes" id="UP000070572"/>
    </source>
</evidence>
<protein>
    <recommendedName>
        <fullName evidence="2">UPF0102 protein CJ240_02495</fullName>
    </recommendedName>
</protein>
<dbReference type="PANTHER" id="PTHR34039:SF1">
    <property type="entry name" value="UPF0102 PROTEIN YRAN"/>
    <property type="match status" value="1"/>
</dbReference>
<accession>A0AB34WZ48</accession>
<dbReference type="Pfam" id="PF02021">
    <property type="entry name" value="UPF0102"/>
    <property type="match status" value="1"/>
</dbReference>
<comment type="caution">
    <text evidence="3">The sequence shown here is derived from an EMBL/GenBank/DDBJ whole genome shotgun (WGS) entry which is preliminary data.</text>
</comment>
<reference evidence="3 5" key="1">
    <citation type="submission" date="2016-01" db="EMBL/GenBank/DDBJ databases">
        <authorList>
            <person name="Mitreva M."/>
            <person name="Pepin K.H."/>
            <person name="Mihindukulasuriya K.A."/>
            <person name="Fulton R."/>
            <person name="Fronick C."/>
            <person name="O'Laughlin M."/>
            <person name="Miner T."/>
            <person name="Herter B."/>
            <person name="Rosa B.A."/>
            <person name="Cordes M."/>
            <person name="Tomlinson C."/>
            <person name="Wollam A."/>
            <person name="Palsikar V.B."/>
            <person name="Mardis E.R."/>
            <person name="Wilson R.K."/>
        </authorList>
    </citation>
    <scope>NUCLEOTIDE SEQUENCE [LARGE SCALE GENOMIC DNA]</scope>
    <source>
        <strain evidence="3 5">DNF00696</strain>
    </source>
</reference>
<dbReference type="PANTHER" id="PTHR34039">
    <property type="entry name" value="UPF0102 PROTEIN YRAN"/>
    <property type="match status" value="1"/>
</dbReference>
<dbReference type="InterPro" id="IPR011335">
    <property type="entry name" value="Restrct_endonuc-II-like"/>
</dbReference>
<comment type="similarity">
    <text evidence="1 2">Belongs to the UPF0102 family.</text>
</comment>
<dbReference type="Proteomes" id="UP000070572">
    <property type="component" value="Unassembled WGS sequence"/>
</dbReference>
<evidence type="ECO:0000313" key="4">
    <source>
        <dbReference type="EMBL" id="PMB90620.1"/>
    </source>
</evidence>
<dbReference type="GeneID" id="78351966"/>
<dbReference type="Proteomes" id="UP000243201">
    <property type="component" value="Unassembled WGS sequence"/>
</dbReference>
<dbReference type="SUPFAM" id="SSF52980">
    <property type="entry name" value="Restriction endonuclease-like"/>
    <property type="match status" value="1"/>
</dbReference>
<keyword evidence="6" id="KW-1185">Reference proteome</keyword>
<dbReference type="EMBL" id="LSDN01000015">
    <property type="protein sequence ID" value="KXB80470.1"/>
    <property type="molecule type" value="Genomic_DNA"/>
</dbReference>
<sequence>MGTKNREIGAAGEALAARMLTESGYQIIERNWRCRFGELDIICRDPQSARLVFAEVKTRTTRQYGGAKRGIGREKYRRLRQLVSLWLSSHPQARAGSGVRIDMIAIDASQGKVPVITHCRGI</sequence>